<dbReference type="AlphaFoldDB" id="A0A9Q0MIL6"/>
<dbReference type="InterPro" id="IPR023395">
    <property type="entry name" value="MCP_dom_sf"/>
</dbReference>
<dbReference type="PRINTS" id="PR00926">
    <property type="entry name" value="MITOCARRIER"/>
</dbReference>
<proteinExistence type="inferred from homology"/>
<evidence type="ECO:0000313" key="14">
    <source>
        <dbReference type="Proteomes" id="UP001142055"/>
    </source>
</evidence>
<evidence type="ECO:0000256" key="1">
    <source>
        <dbReference type="ARBA" id="ARBA00004448"/>
    </source>
</evidence>
<keyword evidence="7" id="KW-1133">Transmembrane helix</keyword>
<dbReference type="InterPro" id="IPR002067">
    <property type="entry name" value="MCP"/>
</dbReference>
<evidence type="ECO:0000256" key="5">
    <source>
        <dbReference type="ARBA" id="ARBA00022737"/>
    </source>
</evidence>
<dbReference type="Gene3D" id="3.60.10.10">
    <property type="entry name" value="Endonuclease/exonuclease/phosphatase"/>
    <property type="match status" value="1"/>
</dbReference>
<dbReference type="InterPro" id="IPR018108">
    <property type="entry name" value="MCP_transmembrane"/>
</dbReference>
<protein>
    <recommendedName>
        <fullName evidence="12">Endonuclease/exonuclease/phosphatase domain-containing protein</fullName>
    </recommendedName>
</protein>
<gene>
    <name evidence="13" type="ORF">RDWZM_002905</name>
</gene>
<feature type="repeat" description="Solcar" evidence="10">
    <location>
        <begin position="489"/>
        <end position="581"/>
    </location>
</feature>
<dbReference type="GO" id="GO:0005743">
    <property type="term" value="C:mitochondrial inner membrane"/>
    <property type="evidence" value="ECO:0007669"/>
    <property type="project" value="UniProtKB-SubCell"/>
</dbReference>
<evidence type="ECO:0000256" key="7">
    <source>
        <dbReference type="ARBA" id="ARBA00022989"/>
    </source>
</evidence>
<evidence type="ECO:0000256" key="6">
    <source>
        <dbReference type="ARBA" id="ARBA00022792"/>
    </source>
</evidence>
<dbReference type="PANTHER" id="PTHR45760">
    <property type="entry name" value="FI19922P1-RELATED"/>
    <property type="match status" value="1"/>
</dbReference>
<dbReference type="Pfam" id="PF00153">
    <property type="entry name" value="Mito_carr"/>
    <property type="match status" value="3"/>
</dbReference>
<dbReference type="SUPFAM" id="SSF56219">
    <property type="entry name" value="DNase I-like"/>
    <property type="match status" value="1"/>
</dbReference>
<evidence type="ECO:0000256" key="3">
    <source>
        <dbReference type="ARBA" id="ARBA00022448"/>
    </source>
</evidence>
<evidence type="ECO:0000256" key="2">
    <source>
        <dbReference type="ARBA" id="ARBA00006375"/>
    </source>
</evidence>
<keyword evidence="3" id="KW-0813">Transport</keyword>
<keyword evidence="8" id="KW-0496">Mitochondrion</keyword>
<dbReference type="EMBL" id="JAPWDV010000001">
    <property type="protein sequence ID" value="KAJ6224360.1"/>
    <property type="molecule type" value="Genomic_DNA"/>
</dbReference>
<comment type="similarity">
    <text evidence="2">Belongs to the mitochondrial carrier (TC 2.A.29) family.</text>
</comment>
<comment type="subcellular location">
    <subcellularLocation>
        <location evidence="1">Mitochondrion inner membrane</location>
        <topology evidence="1">Multi-pass membrane protein</topology>
    </subcellularLocation>
</comment>
<feature type="repeat" description="Solcar" evidence="10">
    <location>
        <begin position="684"/>
        <end position="779"/>
    </location>
</feature>
<evidence type="ECO:0000256" key="11">
    <source>
        <dbReference type="SAM" id="MobiDB-lite"/>
    </source>
</evidence>
<dbReference type="PROSITE" id="PS50920">
    <property type="entry name" value="SOLCAR"/>
    <property type="match status" value="3"/>
</dbReference>
<feature type="compositionally biased region" description="Basic and acidic residues" evidence="11">
    <location>
        <begin position="76"/>
        <end position="88"/>
    </location>
</feature>
<keyword evidence="4 10" id="KW-0812">Transmembrane</keyword>
<dbReference type="InterPro" id="IPR005135">
    <property type="entry name" value="Endo/exonuclease/phosphatase"/>
</dbReference>
<feature type="region of interest" description="Disordered" evidence="11">
    <location>
        <begin position="76"/>
        <end position="97"/>
    </location>
</feature>
<dbReference type="InterPro" id="IPR045315">
    <property type="entry name" value="Mtm1-like"/>
</dbReference>
<feature type="region of interest" description="Disordered" evidence="11">
    <location>
        <begin position="167"/>
        <end position="199"/>
    </location>
</feature>
<dbReference type="InterPro" id="IPR036691">
    <property type="entry name" value="Endo/exonu/phosph_ase_sf"/>
</dbReference>
<keyword evidence="14" id="KW-1185">Reference proteome</keyword>
<evidence type="ECO:0000256" key="10">
    <source>
        <dbReference type="PROSITE-ProRule" id="PRU00282"/>
    </source>
</evidence>
<keyword evidence="5" id="KW-0677">Repeat</keyword>
<evidence type="ECO:0000256" key="9">
    <source>
        <dbReference type="ARBA" id="ARBA00023136"/>
    </source>
</evidence>
<feature type="repeat" description="Solcar" evidence="10">
    <location>
        <begin position="593"/>
        <end position="677"/>
    </location>
</feature>
<dbReference type="GO" id="GO:0003824">
    <property type="term" value="F:catalytic activity"/>
    <property type="evidence" value="ECO:0007669"/>
    <property type="project" value="InterPro"/>
</dbReference>
<name>A0A9Q0MIL6_BLOTA</name>
<accession>A0A9Q0MIL6</accession>
<dbReference type="Proteomes" id="UP001142055">
    <property type="component" value="Chromosome 1"/>
</dbReference>
<dbReference type="CDD" id="cd09080">
    <property type="entry name" value="TDP2"/>
    <property type="match status" value="1"/>
</dbReference>
<evidence type="ECO:0000313" key="13">
    <source>
        <dbReference type="EMBL" id="KAJ6224360.1"/>
    </source>
</evidence>
<dbReference type="SUPFAM" id="SSF103506">
    <property type="entry name" value="Mitochondrial carrier"/>
    <property type="match status" value="1"/>
</dbReference>
<dbReference type="Pfam" id="PF14555">
    <property type="entry name" value="UBA_4"/>
    <property type="match status" value="1"/>
</dbReference>
<dbReference type="Gene3D" id="1.50.40.10">
    <property type="entry name" value="Mitochondrial carrier domain"/>
    <property type="match status" value="1"/>
</dbReference>
<reference evidence="13" key="1">
    <citation type="submission" date="2022-12" db="EMBL/GenBank/DDBJ databases">
        <title>Genome assemblies of Blomia tropicalis.</title>
        <authorList>
            <person name="Cui Y."/>
        </authorList>
    </citation>
    <scope>NUCLEOTIDE SEQUENCE</scope>
    <source>
        <tissue evidence="13">Adult mites</tissue>
    </source>
</reference>
<organism evidence="13 14">
    <name type="scientific">Blomia tropicalis</name>
    <name type="common">Mite</name>
    <dbReference type="NCBI Taxonomy" id="40697"/>
    <lineage>
        <taxon>Eukaryota</taxon>
        <taxon>Metazoa</taxon>
        <taxon>Ecdysozoa</taxon>
        <taxon>Arthropoda</taxon>
        <taxon>Chelicerata</taxon>
        <taxon>Arachnida</taxon>
        <taxon>Acari</taxon>
        <taxon>Acariformes</taxon>
        <taxon>Sarcoptiformes</taxon>
        <taxon>Astigmata</taxon>
        <taxon>Glycyphagoidea</taxon>
        <taxon>Echimyopodidae</taxon>
        <taxon>Blomia</taxon>
    </lineage>
</organism>
<dbReference type="Gene3D" id="1.10.8.10">
    <property type="entry name" value="DNA helicase RuvA subunit, C-terminal domain"/>
    <property type="match status" value="2"/>
</dbReference>
<dbReference type="Pfam" id="PF03372">
    <property type="entry name" value="Exo_endo_phos"/>
    <property type="match status" value="1"/>
</dbReference>
<keyword evidence="9 10" id="KW-0472">Membrane</keyword>
<comment type="caution">
    <text evidence="13">The sequence shown here is derived from an EMBL/GenBank/DDBJ whole genome shotgun (WGS) entry which is preliminary data.</text>
</comment>
<evidence type="ECO:0000259" key="12">
    <source>
        <dbReference type="Pfam" id="PF03372"/>
    </source>
</evidence>
<evidence type="ECO:0000256" key="8">
    <source>
        <dbReference type="ARBA" id="ARBA00023128"/>
    </source>
</evidence>
<dbReference type="GO" id="GO:1990542">
    <property type="term" value="P:mitochondrial transmembrane transport"/>
    <property type="evidence" value="ECO:0007669"/>
    <property type="project" value="InterPro"/>
</dbReference>
<sequence>MDSSCDSDSSVEILPEIISPEPSKIELKKLIDEFNEVTDEPTLAYKFLQERNWDVVSAINGYFKFTRKQSRLEKLQNKTHSSDVHDIDSDSSEEILPESIRPEPSEAEFKKLIDEFNEVTGEPTLAKKFLRENNWNIVRAINGYFRFIRKKENKRKTTSNEHNHLVIDLDSENELTPSKKQKHDFDQPSSSKSPIKKLSETSPTESILFRHLTWNIDGINERNLLLRTNAICNAIIKEKVFFAFLQEVTDECEKIIQHRLSDKFIIFTGNDNVLGGAPYFTMTLVNKDEHINVESNRIIPFKNTIMARNLLEIMVTYHGVKICFINTHLESTKDGTNFRIQQLNFLLKHFGKIDPSYTIIAGGDLNLRDKELANLGGLPPQVVDAWITTGKRKEVEFTWDMTRNTNLSNTNFGKFKPRMRFDRIFIRKSCPERIGIVHFGLTGIERLKPNVCFPSDHWGVITSYQLFGKTKSTMGPPSNNQINIQITPSQQMISSCTGAILTSLFVTPLDVVKIRLQTQQKEFMKSKCFLYCNGLMDHDAFVKITKNEGIRSLWSGLPPTLVMAVPATVIYFTIYDQLKDRLRAKFGTDNSKKNLWIPVLAGGSSRTFAATVICPLEMVRTKMQSKRLSYKELGVAIRQSVKNEGIFSMWRGLNVTLLRDVPFSCLYWFNYENAKRIFNQPDEPSLRFSFLAGATSGSIAAVLTLPFDVVKTYRQIELGEVEVTNGKKVVASRKTGDIMHQIYKQRGFRGLFSGIVPRLIKVAPACAIMISTYECGKAFFRRYNEKHYMDLRKF</sequence>
<dbReference type="PANTHER" id="PTHR45760:SF2">
    <property type="entry name" value="FI19922P1-RELATED"/>
    <property type="match status" value="1"/>
</dbReference>
<feature type="domain" description="Endonuclease/exonuclease/phosphatase" evidence="12">
    <location>
        <begin position="212"/>
        <end position="457"/>
    </location>
</feature>
<evidence type="ECO:0000256" key="4">
    <source>
        <dbReference type="ARBA" id="ARBA00022692"/>
    </source>
</evidence>
<keyword evidence="6" id="KW-0999">Mitochondrion inner membrane</keyword>